<proteinExistence type="predicted"/>
<dbReference type="AlphaFoldDB" id="F8MGD6"/>
<dbReference type="OrthoDB" id="4567318at2759"/>
<organism evidence="1 2">
    <name type="scientific">Neurospora tetrasperma (strain FGSC 2508 / ATCC MYA-4615 / P0657)</name>
    <dbReference type="NCBI Taxonomy" id="510951"/>
    <lineage>
        <taxon>Eukaryota</taxon>
        <taxon>Fungi</taxon>
        <taxon>Dikarya</taxon>
        <taxon>Ascomycota</taxon>
        <taxon>Pezizomycotina</taxon>
        <taxon>Sordariomycetes</taxon>
        <taxon>Sordariomycetidae</taxon>
        <taxon>Sordariales</taxon>
        <taxon>Sordariaceae</taxon>
        <taxon>Neurospora</taxon>
    </lineage>
</organism>
<dbReference type="VEuPathDB" id="FungiDB:NEUTE1DRAFT_98862"/>
<dbReference type="Proteomes" id="UP000008065">
    <property type="component" value="Unassembled WGS sequence"/>
</dbReference>
<gene>
    <name evidence="1" type="ORF">NEUTE1DRAFT_98862</name>
</gene>
<accession>F8MGD6</accession>
<dbReference type="RefSeq" id="XP_009848954.1">
    <property type="nucleotide sequence ID" value="XM_009850652.1"/>
</dbReference>
<dbReference type="KEGG" id="nte:NEUTE1DRAFT98862"/>
<dbReference type="GeneID" id="20831895"/>
<evidence type="ECO:0000313" key="2">
    <source>
        <dbReference type="Proteomes" id="UP000008065"/>
    </source>
</evidence>
<dbReference type="EMBL" id="GL891303">
    <property type="protein sequence ID" value="EGO58611.1"/>
    <property type="molecule type" value="Genomic_DNA"/>
</dbReference>
<keyword evidence="2" id="KW-1185">Reference proteome</keyword>
<dbReference type="HOGENOM" id="CLU_863545_0_0_1"/>
<name>F8MGD6_NEUT8</name>
<sequence length="326" mass="37766">MAGEWSKVNNYNTDHQLISFVPRMEQAAAQRNPHLGEYWEIILSIQENLRQPASAEFAGVEVIKSLEEIKRMKRWNDQHDHFSRCAYEYLRFAYNLGASEQAIKRIAHTKPNIGVEALAGMNAHELSLYRRITKGEQGEDQTYEGRMRSEAEFWVHDKMVCDYTRKRVPQSARLDIPIFPEDEAGYVREMVEAMSDMVGDKDGSASQIDTVRKMKVVMEHVAWQYFRESRHAQNGDAKVQPWCTGFYLREYDSWQERWDDMVALMTKSKAAVDDLIITIYPKRFSSDPYYELQRKNINERNNKKRAQDARDIAALAAQASGPGAPN</sequence>
<reference evidence="2" key="1">
    <citation type="journal article" date="2011" name="Genetics">
        <title>Massive changes in genome architecture accompany the transition to self-fertility in the filamentous fungus Neurospora tetrasperma.</title>
        <authorList>
            <person name="Ellison C.E."/>
            <person name="Stajich J.E."/>
            <person name="Jacobson D.J."/>
            <person name="Natvig D.O."/>
            <person name="Lapidus A."/>
            <person name="Foster B."/>
            <person name="Aerts A."/>
            <person name="Riley R."/>
            <person name="Lindquist E.A."/>
            <person name="Grigoriev I.V."/>
            <person name="Taylor J.W."/>
        </authorList>
    </citation>
    <scope>NUCLEOTIDE SEQUENCE [LARGE SCALE GENOMIC DNA]</scope>
    <source>
        <strain evidence="2">FGSC 2508 / P0657</strain>
    </source>
</reference>
<protein>
    <submittedName>
        <fullName evidence="1">Uncharacterized protein</fullName>
    </submittedName>
</protein>
<evidence type="ECO:0000313" key="1">
    <source>
        <dbReference type="EMBL" id="EGO58611.1"/>
    </source>
</evidence>